<evidence type="ECO:0000256" key="5">
    <source>
        <dbReference type="ARBA" id="ARBA00022989"/>
    </source>
</evidence>
<dbReference type="InterPro" id="IPR005150">
    <property type="entry name" value="Cellulose_synth"/>
</dbReference>
<keyword evidence="5 8" id="KW-1133">Transmembrane helix</keyword>
<evidence type="ECO:0000256" key="1">
    <source>
        <dbReference type="ARBA" id="ARBA00004308"/>
    </source>
</evidence>
<evidence type="ECO:0000313" key="9">
    <source>
        <dbReference type="EMBL" id="KAH0893882.1"/>
    </source>
</evidence>
<dbReference type="PANTHER" id="PTHR13301">
    <property type="entry name" value="X-BOX TRANSCRIPTION FACTOR-RELATED"/>
    <property type="match status" value="1"/>
</dbReference>
<keyword evidence="2" id="KW-0328">Glycosyltransferase</keyword>
<feature type="transmembrane region" description="Helical" evidence="8">
    <location>
        <begin position="114"/>
        <end position="134"/>
    </location>
</feature>
<comment type="caution">
    <text evidence="9">The sequence shown here is derived from an EMBL/GenBank/DDBJ whole genome shotgun (WGS) entry which is preliminary data.</text>
</comment>
<dbReference type="Proteomes" id="UP000824890">
    <property type="component" value="Unassembled WGS sequence"/>
</dbReference>
<keyword evidence="3" id="KW-0808">Transferase</keyword>
<proteinExistence type="predicted"/>
<keyword evidence="10" id="KW-1185">Reference proteome</keyword>
<evidence type="ECO:0000256" key="2">
    <source>
        <dbReference type="ARBA" id="ARBA00022676"/>
    </source>
</evidence>
<dbReference type="Pfam" id="PF03552">
    <property type="entry name" value="Cellulose_synt"/>
    <property type="match status" value="1"/>
</dbReference>
<evidence type="ECO:0000256" key="4">
    <source>
        <dbReference type="ARBA" id="ARBA00022692"/>
    </source>
</evidence>
<feature type="transmembrane region" description="Helical" evidence="8">
    <location>
        <begin position="83"/>
        <end position="102"/>
    </location>
</feature>
<evidence type="ECO:0000256" key="8">
    <source>
        <dbReference type="SAM" id="Phobius"/>
    </source>
</evidence>
<comment type="subcellular location">
    <subcellularLocation>
        <location evidence="1">Endomembrane system</location>
    </subcellularLocation>
</comment>
<keyword evidence="6 8" id="KW-0472">Membrane</keyword>
<sequence>MDLNCSIGAEKRAVLGNRRRLFASICSVSRHVKAADDGPFSELNIFKWTTLLIPPTILLIINIVGVIVGISDAISNGYDSWGTSVWETLFCSLVIVHLYPFLKGLLGKKDRMPSIIVVWSILLDSILTLLLVRVDPFVAKGGPVLEICGLNCGN</sequence>
<keyword evidence="7" id="KW-0961">Cell wall biogenesis/degradation</keyword>
<protein>
    <recommendedName>
        <fullName evidence="11">Cellulose synthase</fullName>
    </recommendedName>
</protein>
<evidence type="ECO:0000256" key="6">
    <source>
        <dbReference type="ARBA" id="ARBA00023136"/>
    </source>
</evidence>
<evidence type="ECO:0008006" key="11">
    <source>
        <dbReference type="Google" id="ProtNLM"/>
    </source>
</evidence>
<evidence type="ECO:0000256" key="3">
    <source>
        <dbReference type="ARBA" id="ARBA00022679"/>
    </source>
</evidence>
<gene>
    <name evidence="9" type="ORF">HID58_056311</name>
</gene>
<accession>A0ABQ8AMX8</accession>
<reference evidence="9 10" key="1">
    <citation type="submission" date="2021-05" db="EMBL/GenBank/DDBJ databases">
        <title>Genome Assembly of Synthetic Allotetraploid Brassica napus Reveals Homoeologous Exchanges between Subgenomes.</title>
        <authorList>
            <person name="Davis J.T."/>
        </authorList>
    </citation>
    <scope>NUCLEOTIDE SEQUENCE [LARGE SCALE GENOMIC DNA]</scope>
    <source>
        <strain evidence="10">cv. Da-Ae</strain>
        <tissue evidence="9">Seedling</tissue>
    </source>
</reference>
<evidence type="ECO:0000313" key="10">
    <source>
        <dbReference type="Proteomes" id="UP000824890"/>
    </source>
</evidence>
<keyword evidence="4 8" id="KW-0812">Transmembrane</keyword>
<name>A0ABQ8AMX8_BRANA</name>
<feature type="transmembrane region" description="Helical" evidence="8">
    <location>
        <begin position="51"/>
        <end position="71"/>
    </location>
</feature>
<evidence type="ECO:0000256" key="7">
    <source>
        <dbReference type="ARBA" id="ARBA00023316"/>
    </source>
</evidence>
<organism evidence="9 10">
    <name type="scientific">Brassica napus</name>
    <name type="common">Rape</name>
    <dbReference type="NCBI Taxonomy" id="3708"/>
    <lineage>
        <taxon>Eukaryota</taxon>
        <taxon>Viridiplantae</taxon>
        <taxon>Streptophyta</taxon>
        <taxon>Embryophyta</taxon>
        <taxon>Tracheophyta</taxon>
        <taxon>Spermatophyta</taxon>
        <taxon>Magnoliopsida</taxon>
        <taxon>eudicotyledons</taxon>
        <taxon>Gunneridae</taxon>
        <taxon>Pentapetalae</taxon>
        <taxon>rosids</taxon>
        <taxon>malvids</taxon>
        <taxon>Brassicales</taxon>
        <taxon>Brassicaceae</taxon>
        <taxon>Brassiceae</taxon>
        <taxon>Brassica</taxon>
    </lineage>
</organism>
<dbReference type="EMBL" id="JAGKQM010000013">
    <property type="protein sequence ID" value="KAH0893882.1"/>
    <property type="molecule type" value="Genomic_DNA"/>
</dbReference>